<dbReference type="InterPro" id="IPR003661">
    <property type="entry name" value="HisK_dim/P_dom"/>
</dbReference>
<dbReference type="Gene3D" id="3.40.50.2300">
    <property type="match status" value="1"/>
</dbReference>
<dbReference type="Gene3D" id="1.10.287.130">
    <property type="match status" value="1"/>
</dbReference>
<dbReference type="Pfam" id="PF00512">
    <property type="entry name" value="HisKA"/>
    <property type="match status" value="1"/>
</dbReference>
<keyword evidence="5" id="KW-0175">Coiled coil</keyword>
<dbReference type="SMART" id="SM00448">
    <property type="entry name" value="REC"/>
    <property type="match status" value="1"/>
</dbReference>
<dbReference type="PROSITE" id="PS50110">
    <property type="entry name" value="RESPONSE_REGULATORY"/>
    <property type="match status" value="1"/>
</dbReference>
<evidence type="ECO:0000313" key="9">
    <source>
        <dbReference type="EMBL" id="KAB1441628.1"/>
    </source>
</evidence>
<feature type="coiled-coil region" evidence="5">
    <location>
        <begin position="68"/>
        <end position="98"/>
    </location>
</feature>
<dbReference type="SUPFAM" id="SSF52172">
    <property type="entry name" value="CheY-like"/>
    <property type="match status" value="1"/>
</dbReference>
<proteinExistence type="predicted"/>
<keyword evidence="6" id="KW-0472">Membrane</keyword>
<dbReference type="SMART" id="SM00388">
    <property type="entry name" value="HisKA"/>
    <property type="match status" value="1"/>
</dbReference>
<dbReference type="InterPro" id="IPR036890">
    <property type="entry name" value="HATPase_C_sf"/>
</dbReference>
<dbReference type="Pfam" id="PF00072">
    <property type="entry name" value="Response_reg"/>
    <property type="match status" value="1"/>
</dbReference>
<protein>
    <recommendedName>
        <fullName evidence="2">histidine kinase</fullName>
        <ecNumber evidence="2">2.7.13.3</ecNumber>
    </recommendedName>
</protein>
<dbReference type="RefSeq" id="WP_151150721.1">
    <property type="nucleotide sequence ID" value="NZ_WAIE01000003.1"/>
</dbReference>
<keyword evidence="3 4" id="KW-0597">Phosphoprotein</keyword>
<dbReference type="PANTHER" id="PTHR45339">
    <property type="entry name" value="HYBRID SIGNAL TRANSDUCTION HISTIDINE KINASE J"/>
    <property type="match status" value="1"/>
</dbReference>
<dbReference type="GO" id="GO:0000155">
    <property type="term" value="F:phosphorelay sensor kinase activity"/>
    <property type="evidence" value="ECO:0007669"/>
    <property type="project" value="InterPro"/>
</dbReference>
<dbReference type="FunFam" id="3.30.565.10:FF:000010">
    <property type="entry name" value="Sensor histidine kinase RcsC"/>
    <property type="match status" value="1"/>
</dbReference>
<dbReference type="AlphaFoldDB" id="A0A6N6N1V6"/>
<evidence type="ECO:0000313" key="10">
    <source>
        <dbReference type="Proteomes" id="UP000438699"/>
    </source>
</evidence>
<dbReference type="PANTHER" id="PTHR45339:SF5">
    <property type="entry name" value="HISTIDINE KINASE"/>
    <property type="match status" value="1"/>
</dbReference>
<accession>A0A6N6N1V6</accession>
<dbReference type="CDD" id="cd17546">
    <property type="entry name" value="REC_hyHK_CKI1_RcsC-like"/>
    <property type="match status" value="1"/>
</dbReference>
<dbReference type="InterPro" id="IPR004358">
    <property type="entry name" value="Sig_transdc_His_kin-like_C"/>
</dbReference>
<dbReference type="InterPro" id="IPR001789">
    <property type="entry name" value="Sig_transdc_resp-reg_receiver"/>
</dbReference>
<dbReference type="OrthoDB" id="9816309at2"/>
<feature type="domain" description="Response regulatory" evidence="8">
    <location>
        <begin position="349"/>
        <end position="468"/>
    </location>
</feature>
<dbReference type="InterPro" id="IPR005467">
    <property type="entry name" value="His_kinase_dom"/>
</dbReference>
<keyword evidence="10" id="KW-1185">Reference proteome</keyword>
<dbReference type="EC" id="2.7.13.3" evidence="2"/>
<keyword evidence="6" id="KW-1133">Transmembrane helix</keyword>
<dbReference type="SUPFAM" id="SSF55874">
    <property type="entry name" value="ATPase domain of HSP90 chaperone/DNA topoisomerase II/histidine kinase"/>
    <property type="match status" value="1"/>
</dbReference>
<feature type="modified residue" description="4-aspartylphosphate" evidence="4">
    <location>
        <position position="398"/>
    </location>
</feature>
<name>A0A6N6N1V6_9BACT</name>
<feature type="domain" description="Histidine kinase" evidence="7">
    <location>
        <begin position="102"/>
        <end position="325"/>
    </location>
</feature>
<dbReference type="Gene3D" id="3.30.565.10">
    <property type="entry name" value="Histidine kinase-like ATPase, C-terminal domain"/>
    <property type="match status" value="1"/>
</dbReference>
<evidence type="ECO:0000256" key="1">
    <source>
        <dbReference type="ARBA" id="ARBA00000085"/>
    </source>
</evidence>
<sequence length="477" mass="52205">MEPRKNTGCRTVVLAVAAMTALALGTALQLESGAAALISWPQAPAVAVFLLVFCVGLSVYSICCFVRRGRRIRRMESLERELKQARDQSEQAGRLKDEFLANVSHELRTPLNGVIGMINLLRMTQLDEDQREYCDLAMESAEQQLSVIDDLIDFSRMETGRLLLVRREFNPVRVARSVVDACKPRAELKGLALNLSIDGDVPSMLVGDDSRVRQVLLNLVDNAIKYTDRGSVDVVLGADCAHSDSQGCRVRFEVRDTGVGISPSRQALVFEKFTQGDGSLTRLQGGSGLGLTIVRSLAELMGGSVTVDSEPGNGSVFVFTAPFFLGRDSYRQEAVVEAMRDRPLFSGYRVLLVEDERVNRVSLARLLEKQGHAVVAASSGREALSVLRQEEVDCVLMDVNMPGMDGLEVTRMIREGDAGNGMKDIPVIAVTALANEDDRRRCMDAGMDGCVFKPADADSVAEEVMRVMTRRVLSAVK</sequence>
<evidence type="ECO:0000259" key="7">
    <source>
        <dbReference type="PROSITE" id="PS50109"/>
    </source>
</evidence>
<comment type="caution">
    <text evidence="9">The sequence shown here is derived from an EMBL/GenBank/DDBJ whole genome shotgun (WGS) entry which is preliminary data.</text>
</comment>
<dbReference type="SUPFAM" id="SSF47384">
    <property type="entry name" value="Homodimeric domain of signal transducing histidine kinase"/>
    <property type="match status" value="1"/>
</dbReference>
<dbReference type="SMART" id="SM00387">
    <property type="entry name" value="HATPase_c"/>
    <property type="match status" value="1"/>
</dbReference>
<evidence type="ECO:0000256" key="2">
    <source>
        <dbReference type="ARBA" id="ARBA00012438"/>
    </source>
</evidence>
<gene>
    <name evidence="9" type="ORF">F8A88_08485</name>
</gene>
<evidence type="ECO:0000256" key="4">
    <source>
        <dbReference type="PROSITE-ProRule" id="PRU00169"/>
    </source>
</evidence>
<dbReference type="CDD" id="cd00082">
    <property type="entry name" value="HisKA"/>
    <property type="match status" value="1"/>
</dbReference>
<dbReference type="PROSITE" id="PS50109">
    <property type="entry name" value="HIS_KIN"/>
    <property type="match status" value="1"/>
</dbReference>
<comment type="catalytic activity">
    <reaction evidence="1">
        <text>ATP + protein L-histidine = ADP + protein N-phospho-L-histidine.</text>
        <dbReference type="EC" id="2.7.13.3"/>
    </reaction>
</comment>
<dbReference type="EMBL" id="WAIE01000003">
    <property type="protein sequence ID" value="KAB1441628.1"/>
    <property type="molecule type" value="Genomic_DNA"/>
</dbReference>
<feature type="transmembrane region" description="Helical" evidence="6">
    <location>
        <begin position="45"/>
        <end position="66"/>
    </location>
</feature>
<evidence type="ECO:0000256" key="6">
    <source>
        <dbReference type="SAM" id="Phobius"/>
    </source>
</evidence>
<dbReference type="Proteomes" id="UP000438699">
    <property type="component" value="Unassembled WGS sequence"/>
</dbReference>
<dbReference type="PRINTS" id="PR00344">
    <property type="entry name" value="BCTRLSENSOR"/>
</dbReference>
<dbReference type="Pfam" id="PF02518">
    <property type="entry name" value="HATPase_c"/>
    <property type="match status" value="1"/>
</dbReference>
<organism evidence="9 10">
    <name type="scientific">Pseudodesulfovibrio senegalensis</name>
    <dbReference type="NCBI Taxonomy" id="1721087"/>
    <lineage>
        <taxon>Bacteria</taxon>
        <taxon>Pseudomonadati</taxon>
        <taxon>Thermodesulfobacteriota</taxon>
        <taxon>Desulfovibrionia</taxon>
        <taxon>Desulfovibrionales</taxon>
        <taxon>Desulfovibrionaceae</taxon>
    </lineage>
</organism>
<evidence type="ECO:0000256" key="3">
    <source>
        <dbReference type="ARBA" id="ARBA00022553"/>
    </source>
</evidence>
<reference evidence="9 10" key="1">
    <citation type="journal article" date="2017" name="Int. J. Syst. Evol. Microbiol.">
        <title>Desulfovibrio senegalensis sp. nov., a mesophilic sulfate reducer isolated from marine sediment.</title>
        <authorList>
            <person name="Thioye A."/>
            <person name="Gam Z.B.A."/>
            <person name="Mbengue M."/>
            <person name="Cayol J.L."/>
            <person name="Joseph-Bartoli M."/>
            <person name="Toure-Kane C."/>
            <person name="Labat M."/>
        </authorList>
    </citation>
    <scope>NUCLEOTIDE SEQUENCE [LARGE SCALE GENOMIC DNA]</scope>
    <source>
        <strain evidence="9 10">DSM 101509</strain>
    </source>
</reference>
<evidence type="ECO:0000259" key="8">
    <source>
        <dbReference type="PROSITE" id="PS50110"/>
    </source>
</evidence>
<dbReference type="InterPro" id="IPR011006">
    <property type="entry name" value="CheY-like_superfamily"/>
</dbReference>
<dbReference type="InterPro" id="IPR036097">
    <property type="entry name" value="HisK_dim/P_sf"/>
</dbReference>
<evidence type="ECO:0000256" key="5">
    <source>
        <dbReference type="SAM" id="Coils"/>
    </source>
</evidence>
<keyword evidence="6" id="KW-0812">Transmembrane</keyword>
<dbReference type="CDD" id="cd16922">
    <property type="entry name" value="HATPase_EvgS-ArcB-TorS-like"/>
    <property type="match status" value="1"/>
</dbReference>
<dbReference type="InterPro" id="IPR003594">
    <property type="entry name" value="HATPase_dom"/>
</dbReference>